<dbReference type="PANTHER" id="PTHR39624:SF2">
    <property type="entry name" value="OSMC-LIKE PROTEIN"/>
    <property type="match status" value="1"/>
</dbReference>
<evidence type="ECO:0000313" key="2">
    <source>
        <dbReference type="EMBL" id="PWR00289.1"/>
    </source>
</evidence>
<dbReference type="Pfam" id="PF12146">
    <property type="entry name" value="Hydrolase_4"/>
    <property type="match status" value="1"/>
</dbReference>
<reference evidence="2 3" key="1">
    <citation type="submission" date="2018-05" db="EMBL/GenBank/DDBJ databases">
        <title>Leucothrix arctica sp. nov., isolated from Arctic seawater.</title>
        <authorList>
            <person name="Choi A."/>
            <person name="Baek K."/>
        </authorList>
    </citation>
    <scope>NUCLEOTIDE SEQUENCE [LARGE SCALE GENOMIC DNA]</scope>
    <source>
        <strain evidence="2 3">JCM 18388</strain>
    </source>
</reference>
<dbReference type="Pfam" id="PF02566">
    <property type="entry name" value="OsmC"/>
    <property type="match status" value="1"/>
</dbReference>
<dbReference type="SUPFAM" id="SSF53474">
    <property type="entry name" value="alpha/beta-Hydrolases"/>
    <property type="match status" value="1"/>
</dbReference>
<evidence type="ECO:0000313" key="3">
    <source>
        <dbReference type="Proteomes" id="UP000245539"/>
    </source>
</evidence>
<dbReference type="Proteomes" id="UP000245539">
    <property type="component" value="Unassembled WGS sequence"/>
</dbReference>
<organism evidence="2 3">
    <name type="scientific">Leucothrix pacifica</name>
    <dbReference type="NCBI Taxonomy" id="1247513"/>
    <lineage>
        <taxon>Bacteria</taxon>
        <taxon>Pseudomonadati</taxon>
        <taxon>Pseudomonadota</taxon>
        <taxon>Gammaproteobacteria</taxon>
        <taxon>Thiotrichales</taxon>
        <taxon>Thiotrichaceae</taxon>
        <taxon>Leucothrix</taxon>
    </lineage>
</organism>
<dbReference type="Gene3D" id="3.30.300.20">
    <property type="match status" value="1"/>
</dbReference>
<dbReference type="PANTHER" id="PTHR39624">
    <property type="entry name" value="PROTEIN INVOLVED IN RIMO-MEDIATED BETA-METHYLTHIOLATION OF RIBOSOMAL PROTEIN S12 YCAO"/>
    <property type="match status" value="1"/>
</dbReference>
<dbReference type="InterPro" id="IPR036102">
    <property type="entry name" value="OsmC/Ohrsf"/>
</dbReference>
<dbReference type="InterPro" id="IPR029058">
    <property type="entry name" value="AB_hydrolase_fold"/>
</dbReference>
<accession>A0A317CP14</accession>
<sequence>MPRKKVTFNNRDGIELAGLLEKPPAGTAIRSYALFAHCFTCGKDIAAASRISRALTKHGIAVFRFDFTGLGNSDGDFANTNFSSNIDDLIDAAEMLGRDFKAPQLMIGHSLGGAAVLSAADRMPCVKALVTIGSPATADHVEHLFHCSIDTLENKGEADVQIGMRQFKIRKQLVDDLRKHADVEHIGDLRRPLMIFHSPIDNVVPVDEAAKIFLAAKHPKSYVSLDHADHLLSRAEDAEFVAQTLASWADRYLDDAPIDSDAEVEKSVSEDVPALVKSLKHGEVLVTEKDLKFLRGLYTEDHQVLSDEPLSYGGRNLGPSPYDLLLMSLGSCTSMTIRMYANHKKLPLEDINVRLKHERIHSDDCPDCDGKTGKIERITRDIELKGDLTEAQRQRLIEIADRCPVHRTLENDLVVRTREQPWN</sequence>
<dbReference type="Gene3D" id="3.40.50.1820">
    <property type="entry name" value="alpha/beta hydrolase"/>
    <property type="match status" value="1"/>
</dbReference>
<gene>
    <name evidence="2" type="ORF">DKW60_01675</name>
</gene>
<dbReference type="AlphaFoldDB" id="A0A317CP14"/>
<feature type="domain" description="Serine aminopeptidase S33" evidence="1">
    <location>
        <begin position="49"/>
        <end position="137"/>
    </location>
</feature>
<dbReference type="SUPFAM" id="SSF82784">
    <property type="entry name" value="OsmC-like"/>
    <property type="match status" value="1"/>
</dbReference>
<dbReference type="InterPro" id="IPR015946">
    <property type="entry name" value="KH_dom-like_a/b"/>
</dbReference>
<dbReference type="InterPro" id="IPR022742">
    <property type="entry name" value="Hydrolase_4"/>
</dbReference>
<comment type="caution">
    <text evidence="2">The sequence shown here is derived from an EMBL/GenBank/DDBJ whole genome shotgun (WGS) entry which is preliminary data.</text>
</comment>
<dbReference type="EMBL" id="QGKM01000004">
    <property type="protein sequence ID" value="PWR00289.1"/>
    <property type="molecule type" value="Genomic_DNA"/>
</dbReference>
<protein>
    <submittedName>
        <fullName evidence="2">Osmotically inducible protein C</fullName>
    </submittedName>
</protein>
<evidence type="ECO:0000259" key="1">
    <source>
        <dbReference type="Pfam" id="PF12146"/>
    </source>
</evidence>
<dbReference type="InterPro" id="IPR003718">
    <property type="entry name" value="OsmC/Ohr_fam"/>
</dbReference>
<dbReference type="RefSeq" id="WP_109835934.1">
    <property type="nucleotide sequence ID" value="NZ_QGKM01000004.1"/>
</dbReference>
<name>A0A317CP14_9GAMM</name>
<dbReference type="OrthoDB" id="9789573at2"/>
<keyword evidence="3" id="KW-1185">Reference proteome</keyword>
<proteinExistence type="predicted"/>